<dbReference type="EMBL" id="LGRB01000015">
    <property type="protein sequence ID" value="OCT46587.1"/>
    <property type="molecule type" value="Genomic_DNA"/>
</dbReference>
<dbReference type="Proteomes" id="UP000094526">
    <property type="component" value="Unassembled WGS sequence"/>
</dbReference>
<comment type="caution">
    <text evidence="3">The sequence shown here is derived from an EMBL/GenBank/DDBJ whole genome shotgun (WGS) entry which is preliminary data.</text>
</comment>
<dbReference type="SUPFAM" id="SSF55961">
    <property type="entry name" value="Bet v1-like"/>
    <property type="match status" value="1"/>
</dbReference>
<dbReference type="InterPro" id="IPR024500">
    <property type="entry name" value="DUF3074"/>
</dbReference>
<dbReference type="OrthoDB" id="6423603at2759"/>
<name>A0A1C1CDR0_9EURO</name>
<protein>
    <recommendedName>
        <fullName evidence="2">DUF3074 domain-containing protein</fullName>
    </recommendedName>
</protein>
<proteinExistence type="predicted"/>
<dbReference type="Pfam" id="PF11274">
    <property type="entry name" value="DUF3074"/>
    <property type="match status" value="1"/>
</dbReference>
<dbReference type="VEuPathDB" id="FungiDB:CLCR_02010"/>
<accession>A0A1C1CDR0</accession>
<feature type="domain" description="DUF3074" evidence="2">
    <location>
        <begin position="145"/>
        <end position="359"/>
    </location>
</feature>
<sequence>MATNTTQSNLVRLAPLQLGEVPVHASLPSSEDTTPPELPSFLLTLLDDGIDFLSSTSFIANFKHQSTKTALPSEAKVDVLTCDIAARELEQIVKWDGGATTRITANDSPNGAQGQGQGQKAAEETYTRPGRSKPPTRVLSGGEHWFARKSVHKDLSSKDTTSPGNASWQEFIYGLRDNHSKHEEDFTPNLYDAHHVCDWNGEIQRLESQGKIVGKHGRRYSCATMAIYEMCHATPPPTSARCFPVLVATASLGPDEFVAVTVPVTLGAAVSASFYSSGRHAQEGKTPQQRRPVVLGIYAAVETVKRRPREGAERGVEGNEVEWIMATASDAKGNLPMWVQKMSIPGMLPKDVSYFMTWIKGVRDDEVEAVKVV</sequence>
<evidence type="ECO:0000256" key="1">
    <source>
        <dbReference type="SAM" id="MobiDB-lite"/>
    </source>
</evidence>
<feature type="region of interest" description="Disordered" evidence="1">
    <location>
        <begin position="103"/>
        <end position="140"/>
    </location>
</feature>
<dbReference type="PANTHER" id="PTHR40370:SF1">
    <property type="entry name" value="DUF3074 DOMAIN-CONTAINING PROTEIN"/>
    <property type="match status" value="1"/>
</dbReference>
<evidence type="ECO:0000313" key="4">
    <source>
        <dbReference type="Proteomes" id="UP000094526"/>
    </source>
</evidence>
<dbReference type="eggNOG" id="ENOG502QTT5">
    <property type="taxonomic scope" value="Eukaryota"/>
</dbReference>
<dbReference type="STRING" id="86049.A0A1C1CDR0"/>
<evidence type="ECO:0000313" key="3">
    <source>
        <dbReference type="EMBL" id="OCT46587.1"/>
    </source>
</evidence>
<dbReference type="AlphaFoldDB" id="A0A1C1CDR0"/>
<gene>
    <name evidence="3" type="ORF">CLCR_02010</name>
</gene>
<dbReference type="VEuPathDB" id="FungiDB:G647_01317"/>
<dbReference type="PANTHER" id="PTHR40370">
    <property type="entry name" value="EXPRESSED PROTEIN"/>
    <property type="match status" value="1"/>
</dbReference>
<reference evidence="4" key="1">
    <citation type="submission" date="2015-07" db="EMBL/GenBank/DDBJ databases">
        <authorList>
            <person name="Teixeira M.M."/>
            <person name="Souza R.C."/>
            <person name="Almeida L.G."/>
            <person name="Vicente V.A."/>
            <person name="de Hoog S."/>
            <person name="Bocca A.L."/>
            <person name="de Almeida S.R."/>
            <person name="Vasconcelos A.T."/>
            <person name="Felipe M.S."/>
        </authorList>
    </citation>
    <scope>NUCLEOTIDE SEQUENCE [LARGE SCALE GENOMIC DNA]</scope>
    <source>
        <strain evidence="4">KSF</strain>
    </source>
</reference>
<organism evidence="3 4">
    <name type="scientific">Cladophialophora carrionii</name>
    <dbReference type="NCBI Taxonomy" id="86049"/>
    <lineage>
        <taxon>Eukaryota</taxon>
        <taxon>Fungi</taxon>
        <taxon>Dikarya</taxon>
        <taxon>Ascomycota</taxon>
        <taxon>Pezizomycotina</taxon>
        <taxon>Eurotiomycetes</taxon>
        <taxon>Chaetothyriomycetidae</taxon>
        <taxon>Chaetothyriales</taxon>
        <taxon>Herpotrichiellaceae</taxon>
        <taxon>Cladophialophora</taxon>
    </lineage>
</organism>
<evidence type="ECO:0000259" key="2">
    <source>
        <dbReference type="Pfam" id="PF11274"/>
    </source>
</evidence>
<keyword evidence="4" id="KW-1185">Reference proteome</keyword>